<gene>
    <name evidence="1" type="ORF">GCM10007173_20570</name>
</gene>
<dbReference type="Proteomes" id="UP000606115">
    <property type="component" value="Unassembled WGS sequence"/>
</dbReference>
<sequence length="61" mass="7128">MLGTGPNCSLRERLDSSRDEALKCETGFRVLWNYDQANRGIRVTHTEWEEISRPKQITSQF</sequence>
<comment type="caution">
    <text evidence="1">The sequence shown here is derived from an EMBL/GenBank/DDBJ whole genome shotgun (WGS) entry which is preliminary data.</text>
</comment>
<name>A0ABQ2DKN4_9MICC</name>
<evidence type="ECO:0000313" key="2">
    <source>
        <dbReference type="Proteomes" id="UP000606115"/>
    </source>
</evidence>
<organism evidence="1 2">
    <name type="scientific">Glutamicibacter ardleyensis</name>
    <dbReference type="NCBI Taxonomy" id="225894"/>
    <lineage>
        <taxon>Bacteria</taxon>
        <taxon>Bacillati</taxon>
        <taxon>Actinomycetota</taxon>
        <taxon>Actinomycetes</taxon>
        <taxon>Micrococcales</taxon>
        <taxon>Micrococcaceae</taxon>
        <taxon>Glutamicibacter</taxon>
    </lineage>
</organism>
<protein>
    <submittedName>
        <fullName evidence="1">Uncharacterized protein</fullName>
    </submittedName>
</protein>
<dbReference type="EMBL" id="BMKX01000004">
    <property type="protein sequence ID" value="GGJ61626.1"/>
    <property type="molecule type" value="Genomic_DNA"/>
</dbReference>
<keyword evidence="2" id="KW-1185">Reference proteome</keyword>
<reference evidence="2" key="1">
    <citation type="journal article" date="2019" name="Int. J. Syst. Evol. Microbiol.">
        <title>The Global Catalogue of Microorganisms (GCM) 10K type strain sequencing project: providing services to taxonomists for standard genome sequencing and annotation.</title>
        <authorList>
            <consortium name="The Broad Institute Genomics Platform"/>
            <consortium name="The Broad Institute Genome Sequencing Center for Infectious Disease"/>
            <person name="Wu L."/>
            <person name="Ma J."/>
        </authorList>
    </citation>
    <scope>NUCLEOTIDE SEQUENCE [LARGE SCALE GENOMIC DNA]</scope>
    <source>
        <strain evidence="2">CGMCC 1.3685</strain>
    </source>
</reference>
<accession>A0ABQ2DKN4</accession>
<evidence type="ECO:0000313" key="1">
    <source>
        <dbReference type="EMBL" id="GGJ61626.1"/>
    </source>
</evidence>
<proteinExistence type="predicted"/>